<name>A0A9D1NC30_9FIRM</name>
<dbReference type="Gene3D" id="3.40.50.150">
    <property type="entry name" value="Vaccinia Virus protein VP39"/>
    <property type="match status" value="1"/>
</dbReference>
<feature type="domain" description="Methyltransferase" evidence="2">
    <location>
        <begin position="227"/>
        <end position="316"/>
    </location>
</feature>
<dbReference type="InterPro" id="IPR029063">
    <property type="entry name" value="SAM-dependent_MTases_sf"/>
</dbReference>
<dbReference type="CDD" id="cd02440">
    <property type="entry name" value="AdoMet_MTases"/>
    <property type="match status" value="1"/>
</dbReference>
<dbReference type="PANTHER" id="PTHR42912:SF93">
    <property type="entry name" value="N6-ADENOSINE-METHYLTRANSFERASE TMT1A"/>
    <property type="match status" value="1"/>
</dbReference>
<dbReference type="InterPro" id="IPR041698">
    <property type="entry name" value="Methyltransf_25"/>
</dbReference>
<reference evidence="3" key="1">
    <citation type="submission" date="2020-10" db="EMBL/GenBank/DDBJ databases">
        <authorList>
            <person name="Gilroy R."/>
        </authorList>
    </citation>
    <scope>NUCLEOTIDE SEQUENCE</scope>
    <source>
        <strain evidence="3">23406</strain>
    </source>
</reference>
<feature type="transmembrane region" description="Helical" evidence="1">
    <location>
        <begin position="75"/>
        <end position="94"/>
    </location>
</feature>
<keyword evidence="1" id="KW-1133">Transmembrane helix</keyword>
<feature type="transmembrane region" description="Helical" evidence="1">
    <location>
        <begin position="138"/>
        <end position="158"/>
    </location>
</feature>
<feature type="transmembrane region" description="Helical" evidence="1">
    <location>
        <begin position="39"/>
        <end position="63"/>
    </location>
</feature>
<evidence type="ECO:0000313" key="3">
    <source>
        <dbReference type="EMBL" id="HIV00255.1"/>
    </source>
</evidence>
<dbReference type="InterPro" id="IPR050508">
    <property type="entry name" value="Methyltransf_Superfamily"/>
</dbReference>
<dbReference type="EMBL" id="DVOH01000028">
    <property type="protein sequence ID" value="HIV00255.1"/>
    <property type="molecule type" value="Genomic_DNA"/>
</dbReference>
<feature type="transmembrane region" description="Helical" evidence="1">
    <location>
        <begin position="6"/>
        <end position="27"/>
    </location>
</feature>
<dbReference type="Pfam" id="PF12822">
    <property type="entry name" value="ECF_trnsprt"/>
    <property type="match status" value="1"/>
</dbReference>
<sequence>MQRVKSLVLTAVLIAVGIVLPMAFHAIPKGGNIFLPMHIPVLLCGFLCGPVLGAFAGVITPVLSSFATGMPPMTILPAMAAELAVYGFATGILIRLIRTKYQPLNLYLALIVAMLCGRAVSGVVNGLILSVGKYSVQMWLTASFVLSWPGILIQLLLIPQLLFALEKAGIFVPDRRDLWGVGSLKNVSVCKSYFNAAAADWDSKGGVSPERLKQLVALSGVRAGERVLDVGCGTGVIDSVLLELGAAEVVAVDVADEMIAVARSKRKNPRVTYMALDFYGFHGREFDRVVVYNAFPHFMDRNAFAAKVAACLKEGGTFAVIHSASAAEINARHTGVKRISRRLRPATEEAVAFRPFFEIEELADNENYYLIRGVRKSNPDRR</sequence>
<comment type="caution">
    <text evidence="3">The sequence shown here is derived from an EMBL/GenBank/DDBJ whole genome shotgun (WGS) entry which is preliminary data.</text>
</comment>
<keyword evidence="3" id="KW-0808">Transferase</keyword>
<evidence type="ECO:0000259" key="2">
    <source>
        <dbReference type="Pfam" id="PF13649"/>
    </source>
</evidence>
<dbReference type="PANTHER" id="PTHR42912">
    <property type="entry name" value="METHYLTRANSFERASE"/>
    <property type="match status" value="1"/>
</dbReference>
<dbReference type="Gene3D" id="1.10.1760.20">
    <property type="match status" value="1"/>
</dbReference>
<protein>
    <submittedName>
        <fullName evidence="3">Methyltransferase domain-containing protein</fullName>
    </submittedName>
</protein>
<dbReference type="Pfam" id="PF13649">
    <property type="entry name" value="Methyltransf_25"/>
    <property type="match status" value="1"/>
</dbReference>
<dbReference type="Proteomes" id="UP000886891">
    <property type="component" value="Unassembled WGS sequence"/>
</dbReference>
<dbReference type="GO" id="GO:0008168">
    <property type="term" value="F:methyltransferase activity"/>
    <property type="evidence" value="ECO:0007669"/>
    <property type="project" value="UniProtKB-KW"/>
</dbReference>
<keyword evidence="1" id="KW-0472">Membrane</keyword>
<dbReference type="InterPro" id="IPR024529">
    <property type="entry name" value="ECF_trnsprt_substrate-spec"/>
</dbReference>
<gene>
    <name evidence="3" type="ORF">IAB14_03960</name>
</gene>
<keyword evidence="3" id="KW-0489">Methyltransferase</keyword>
<dbReference type="GO" id="GO:0032259">
    <property type="term" value="P:methylation"/>
    <property type="evidence" value="ECO:0007669"/>
    <property type="project" value="UniProtKB-KW"/>
</dbReference>
<reference evidence="3" key="2">
    <citation type="journal article" date="2021" name="PeerJ">
        <title>Extensive microbial diversity within the chicken gut microbiome revealed by metagenomics and culture.</title>
        <authorList>
            <person name="Gilroy R."/>
            <person name="Ravi A."/>
            <person name="Getino M."/>
            <person name="Pursley I."/>
            <person name="Horton D.L."/>
            <person name="Alikhan N.F."/>
            <person name="Baker D."/>
            <person name="Gharbi K."/>
            <person name="Hall N."/>
            <person name="Watson M."/>
            <person name="Adriaenssens E.M."/>
            <person name="Foster-Nyarko E."/>
            <person name="Jarju S."/>
            <person name="Secka A."/>
            <person name="Antonio M."/>
            <person name="Oren A."/>
            <person name="Chaudhuri R.R."/>
            <person name="La Ragione R."/>
            <person name="Hildebrand F."/>
            <person name="Pallen M.J."/>
        </authorList>
    </citation>
    <scope>NUCLEOTIDE SEQUENCE</scope>
    <source>
        <strain evidence="3">23406</strain>
    </source>
</reference>
<dbReference type="SUPFAM" id="SSF53335">
    <property type="entry name" value="S-adenosyl-L-methionine-dependent methyltransferases"/>
    <property type="match status" value="1"/>
</dbReference>
<evidence type="ECO:0000256" key="1">
    <source>
        <dbReference type="SAM" id="Phobius"/>
    </source>
</evidence>
<dbReference type="AlphaFoldDB" id="A0A9D1NC30"/>
<organism evidence="3 4">
    <name type="scientific">Candidatus Stercoripulliclostridium merdipullorum</name>
    <dbReference type="NCBI Taxonomy" id="2840952"/>
    <lineage>
        <taxon>Bacteria</taxon>
        <taxon>Bacillati</taxon>
        <taxon>Bacillota</taxon>
        <taxon>Clostridia</taxon>
        <taxon>Eubacteriales</taxon>
        <taxon>Candidatus Stercoripulliclostridium</taxon>
    </lineage>
</organism>
<keyword evidence="1" id="KW-0812">Transmembrane</keyword>
<evidence type="ECO:0000313" key="4">
    <source>
        <dbReference type="Proteomes" id="UP000886891"/>
    </source>
</evidence>
<accession>A0A9D1NC30</accession>
<feature type="transmembrane region" description="Helical" evidence="1">
    <location>
        <begin position="106"/>
        <end position="132"/>
    </location>
</feature>
<dbReference type="GO" id="GO:0022857">
    <property type="term" value="F:transmembrane transporter activity"/>
    <property type="evidence" value="ECO:0007669"/>
    <property type="project" value="InterPro"/>
</dbReference>
<proteinExistence type="predicted"/>